<dbReference type="RefSeq" id="WP_027106671.1">
    <property type="nucleotide sequence ID" value="NZ_AUHP01000016.1"/>
</dbReference>
<dbReference type="PROSITE" id="PS51819">
    <property type="entry name" value="VOC"/>
    <property type="match status" value="1"/>
</dbReference>
<dbReference type="SUPFAM" id="SSF54593">
    <property type="entry name" value="Glyoxalase/Bleomycin resistance protein/Dihydroxybiphenyl dioxygenase"/>
    <property type="match status" value="1"/>
</dbReference>
<dbReference type="InterPro" id="IPR037523">
    <property type="entry name" value="VOC_core"/>
</dbReference>
<keyword evidence="3" id="KW-1185">Reference proteome</keyword>
<gene>
    <name evidence="2" type="ORF">IV53_GL001131</name>
</gene>
<reference evidence="2 3" key="1">
    <citation type="journal article" date="2015" name="Genome Announc.">
        <title>Expanding the biotechnology potential of lactobacilli through comparative genomics of 213 strains and associated genera.</title>
        <authorList>
            <person name="Sun Z."/>
            <person name="Harris H.M."/>
            <person name="McCann A."/>
            <person name="Guo C."/>
            <person name="Argimon S."/>
            <person name="Zhang W."/>
            <person name="Yang X."/>
            <person name="Jeffery I.B."/>
            <person name="Cooney J.C."/>
            <person name="Kagawa T.F."/>
            <person name="Liu W."/>
            <person name="Song Y."/>
            <person name="Salvetti E."/>
            <person name="Wrobel A."/>
            <person name="Rasinkangas P."/>
            <person name="Parkhill J."/>
            <person name="Rea M.C."/>
            <person name="O'Sullivan O."/>
            <person name="Ritari J."/>
            <person name="Douillard F.P."/>
            <person name="Paul Ross R."/>
            <person name="Yang R."/>
            <person name="Briner A.E."/>
            <person name="Felis G.E."/>
            <person name="de Vos W.M."/>
            <person name="Barrangou R."/>
            <person name="Klaenhammer T.R."/>
            <person name="Caufield P.W."/>
            <person name="Cui Y."/>
            <person name="Zhang H."/>
            <person name="O'Toole P.W."/>
        </authorList>
    </citation>
    <scope>NUCLEOTIDE SEQUENCE [LARGE SCALE GENOMIC DNA]</scope>
    <source>
        <strain evidence="2 3">DSM 22408</strain>
    </source>
</reference>
<comment type="caution">
    <text evidence="2">The sequence shown here is derived from an EMBL/GenBank/DDBJ whole genome shotgun (WGS) entry which is preliminary data.</text>
</comment>
<name>A0A0R2KS48_9LACO</name>
<dbReference type="EMBL" id="JQBZ01000008">
    <property type="protein sequence ID" value="KRN89804.1"/>
    <property type="molecule type" value="Genomic_DNA"/>
</dbReference>
<organism evidence="2 3">
    <name type="scientific">Ligilactobacillus ceti DSM 22408</name>
    <dbReference type="NCBI Taxonomy" id="1122146"/>
    <lineage>
        <taxon>Bacteria</taxon>
        <taxon>Bacillati</taxon>
        <taxon>Bacillota</taxon>
        <taxon>Bacilli</taxon>
        <taxon>Lactobacillales</taxon>
        <taxon>Lactobacillaceae</taxon>
        <taxon>Ligilactobacillus</taxon>
    </lineage>
</organism>
<feature type="domain" description="VOC" evidence="1">
    <location>
        <begin position="5"/>
        <end position="120"/>
    </location>
</feature>
<dbReference type="InterPro" id="IPR004360">
    <property type="entry name" value="Glyas_Fos-R_dOase_dom"/>
</dbReference>
<dbReference type="InterPro" id="IPR029068">
    <property type="entry name" value="Glyas_Bleomycin-R_OHBP_Dase"/>
</dbReference>
<protein>
    <recommendedName>
        <fullName evidence="1">VOC domain-containing protein</fullName>
    </recommendedName>
</protein>
<dbReference type="Pfam" id="PF00903">
    <property type="entry name" value="Glyoxalase"/>
    <property type="match status" value="1"/>
</dbReference>
<dbReference type="AlphaFoldDB" id="A0A0R2KS48"/>
<proteinExistence type="predicted"/>
<accession>A0A0R2KS48</accession>
<sequence>MKIKKIEALTLPVSDLIRATRFYHEVFNLPLIQEDHTQKISTMRCGQQFLNLTEATNFTPINLGLRIIVGDNLSDVLNHLKSYFVEFVSEEPTKSIGLEGYLLSVKIKDLDGNIIEVATYSDR</sequence>
<evidence type="ECO:0000313" key="2">
    <source>
        <dbReference type="EMBL" id="KRN89804.1"/>
    </source>
</evidence>
<dbReference type="STRING" id="1122146.IV53_GL001131"/>
<dbReference type="OrthoDB" id="9802805at2"/>
<dbReference type="eggNOG" id="COG0346">
    <property type="taxonomic scope" value="Bacteria"/>
</dbReference>
<dbReference type="Gene3D" id="3.10.180.10">
    <property type="entry name" value="2,3-Dihydroxybiphenyl 1,2-Dioxygenase, domain 1"/>
    <property type="match status" value="1"/>
</dbReference>
<dbReference type="Proteomes" id="UP000051500">
    <property type="component" value="Unassembled WGS sequence"/>
</dbReference>
<evidence type="ECO:0000259" key="1">
    <source>
        <dbReference type="PROSITE" id="PS51819"/>
    </source>
</evidence>
<evidence type="ECO:0000313" key="3">
    <source>
        <dbReference type="Proteomes" id="UP000051500"/>
    </source>
</evidence>
<dbReference type="PATRIC" id="fig|1122146.4.peg.1168"/>